<protein>
    <submittedName>
        <fullName evidence="2">Uncharacterized protein</fullName>
    </submittedName>
</protein>
<organism evidence="2 3">
    <name type="scientific">Plakobranchus ocellatus</name>
    <dbReference type="NCBI Taxonomy" id="259542"/>
    <lineage>
        <taxon>Eukaryota</taxon>
        <taxon>Metazoa</taxon>
        <taxon>Spiralia</taxon>
        <taxon>Lophotrochozoa</taxon>
        <taxon>Mollusca</taxon>
        <taxon>Gastropoda</taxon>
        <taxon>Heterobranchia</taxon>
        <taxon>Euthyneura</taxon>
        <taxon>Panpulmonata</taxon>
        <taxon>Sacoglossa</taxon>
        <taxon>Placobranchoidea</taxon>
        <taxon>Plakobranchidae</taxon>
        <taxon>Plakobranchus</taxon>
    </lineage>
</organism>
<evidence type="ECO:0000256" key="1">
    <source>
        <dbReference type="SAM" id="MobiDB-lite"/>
    </source>
</evidence>
<accession>A0AAV3Z2V8</accession>
<feature type="compositionally biased region" description="Polar residues" evidence="1">
    <location>
        <begin position="137"/>
        <end position="157"/>
    </location>
</feature>
<feature type="region of interest" description="Disordered" evidence="1">
    <location>
        <begin position="33"/>
        <end position="169"/>
    </location>
</feature>
<name>A0AAV3Z2V8_9GAST</name>
<reference evidence="2 3" key="1">
    <citation type="journal article" date="2021" name="Elife">
        <title>Chloroplast acquisition without the gene transfer in kleptoplastic sea slugs, Plakobranchus ocellatus.</title>
        <authorList>
            <person name="Maeda T."/>
            <person name="Takahashi S."/>
            <person name="Yoshida T."/>
            <person name="Shimamura S."/>
            <person name="Takaki Y."/>
            <person name="Nagai Y."/>
            <person name="Toyoda A."/>
            <person name="Suzuki Y."/>
            <person name="Arimoto A."/>
            <person name="Ishii H."/>
            <person name="Satoh N."/>
            <person name="Nishiyama T."/>
            <person name="Hasebe M."/>
            <person name="Maruyama T."/>
            <person name="Minagawa J."/>
            <person name="Obokata J."/>
            <person name="Shigenobu S."/>
        </authorList>
    </citation>
    <scope>NUCLEOTIDE SEQUENCE [LARGE SCALE GENOMIC DNA]</scope>
</reference>
<dbReference type="Proteomes" id="UP000735302">
    <property type="component" value="Unassembled WGS sequence"/>
</dbReference>
<dbReference type="AlphaFoldDB" id="A0AAV3Z2V8"/>
<evidence type="ECO:0000313" key="3">
    <source>
        <dbReference type="Proteomes" id="UP000735302"/>
    </source>
</evidence>
<feature type="compositionally biased region" description="Low complexity" evidence="1">
    <location>
        <begin position="77"/>
        <end position="90"/>
    </location>
</feature>
<sequence length="169" mass="18028">MALQVALPPRPYRFEGEVPESCAALLRRWPKTVRGGLGGASSGKRRVGKGTRETVFFHPVAGDIMTPSRRGSEDNFSTSSSRSRLASRSSSYHRKEHGKSNSASGSKASLSSYQSPATSKTDVPKKDEVGRAALPENTIQAASNTTQARVSDTQMSSADLVGGETDKQV</sequence>
<feature type="compositionally biased region" description="Low complexity" evidence="1">
    <location>
        <begin position="100"/>
        <end position="112"/>
    </location>
</feature>
<proteinExistence type="predicted"/>
<keyword evidence="3" id="KW-1185">Reference proteome</keyword>
<comment type="caution">
    <text evidence="2">The sequence shown here is derived from an EMBL/GenBank/DDBJ whole genome shotgun (WGS) entry which is preliminary data.</text>
</comment>
<evidence type="ECO:0000313" key="2">
    <source>
        <dbReference type="EMBL" id="GFN88388.1"/>
    </source>
</evidence>
<dbReference type="EMBL" id="BLXT01001848">
    <property type="protein sequence ID" value="GFN88388.1"/>
    <property type="molecule type" value="Genomic_DNA"/>
</dbReference>
<gene>
    <name evidence="2" type="ORF">PoB_001489400</name>
</gene>